<keyword evidence="1" id="KW-0732">Signal</keyword>
<dbReference type="Gene3D" id="3.30.1330.60">
    <property type="entry name" value="OmpA-like domain"/>
    <property type="match status" value="1"/>
</dbReference>
<dbReference type="SUPFAM" id="SSF103647">
    <property type="entry name" value="TSP type-3 repeat"/>
    <property type="match status" value="2"/>
</dbReference>
<dbReference type="Pfam" id="PF00691">
    <property type="entry name" value="OmpA"/>
    <property type="match status" value="1"/>
</dbReference>
<dbReference type="Pfam" id="PF02412">
    <property type="entry name" value="TSP_3"/>
    <property type="match status" value="4"/>
</dbReference>
<evidence type="ECO:0000256" key="3">
    <source>
        <dbReference type="SAM" id="MobiDB-lite"/>
    </source>
</evidence>
<dbReference type="PANTHER" id="PTHR30329">
    <property type="entry name" value="STATOR ELEMENT OF FLAGELLAR MOTOR COMPLEX"/>
    <property type="match status" value="1"/>
</dbReference>
<feature type="region of interest" description="Disordered" evidence="3">
    <location>
        <begin position="396"/>
        <end position="437"/>
    </location>
</feature>
<evidence type="ECO:0000313" key="6">
    <source>
        <dbReference type="Proteomes" id="UP000028725"/>
    </source>
</evidence>
<accession>A0A085WU29</accession>
<organism evidence="5 6">
    <name type="scientific">Hyalangium minutum</name>
    <dbReference type="NCBI Taxonomy" id="394096"/>
    <lineage>
        <taxon>Bacteria</taxon>
        <taxon>Pseudomonadati</taxon>
        <taxon>Myxococcota</taxon>
        <taxon>Myxococcia</taxon>
        <taxon>Myxococcales</taxon>
        <taxon>Cystobacterineae</taxon>
        <taxon>Archangiaceae</taxon>
        <taxon>Hyalangium</taxon>
    </lineage>
</organism>
<dbReference type="GO" id="GO:0016020">
    <property type="term" value="C:membrane"/>
    <property type="evidence" value="ECO:0007669"/>
    <property type="project" value="UniProtKB-UniRule"/>
</dbReference>
<dbReference type="Gene3D" id="4.10.1080.10">
    <property type="entry name" value="TSP type-3 repeat"/>
    <property type="match status" value="1"/>
</dbReference>
<keyword evidence="6" id="KW-1185">Reference proteome</keyword>
<feature type="compositionally biased region" description="Basic and acidic residues" evidence="3">
    <location>
        <begin position="423"/>
        <end position="437"/>
    </location>
</feature>
<reference evidence="5 6" key="1">
    <citation type="submission" date="2014-04" db="EMBL/GenBank/DDBJ databases">
        <title>Genome assembly of Hyalangium minutum DSM 14724.</title>
        <authorList>
            <person name="Sharma G."/>
            <person name="Subramanian S."/>
        </authorList>
    </citation>
    <scope>NUCLEOTIDE SEQUENCE [LARGE SCALE GENOMIC DNA]</scope>
    <source>
        <strain evidence="5 6">DSM 14724</strain>
    </source>
</reference>
<feature type="compositionally biased region" description="Basic and acidic residues" evidence="3">
    <location>
        <begin position="475"/>
        <end position="490"/>
    </location>
</feature>
<evidence type="ECO:0000259" key="4">
    <source>
        <dbReference type="PROSITE" id="PS51123"/>
    </source>
</evidence>
<keyword evidence="2" id="KW-0472">Membrane</keyword>
<dbReference type="InterPro" id="IPR028974">
    <property type="entry name" value="TSP_type-3_rpt"/>
</dbReference>
<dbReference type="PROSITE" id="PS51123">
    <property type="entry name" value="OMPA_2"/>
    <property type="match status" value="1"/>
</dbReference>
<dbReference type="AlphaFoldDB" id="A0A085WU29"/>
<dbReference type="InterPro" id="IPR006665">
    <property type="entry name" value="OmpA-like"/>
</dbReference>
<gene>
    <name evidence="5" type="ORF">DB31_3322</name>
</gene>
<name>A0A085WU29_9BACT</name>
<dbReference type="InterPro" id="IPR036737">
    <property type="entry name" value="OmpA-like_sf"/>
</dbReference>
<evidence type="ECO:0000313" key="5">
    <source>
        <dbReference type="EMBL" id="KFE71192.1"/>
    </source>
</evidence>
<dbReference type="CDD" id="cd07185">
    <property type="entry name" value="OmpA_C-like"/>
    <property type="match status" value="1"/>
</dbReference>
<feature type="compositionally biased region" description="Basic and acidic residues" evidence="3">
    <location>
        <begin position="505"/>
        <end position="518"/>
    </location>
</feature>
<dbReference type="EMBL" id="JMCB01000002">
    <property type="protein sequence ID" value="KFE71192.1"/>
    <property type="molecule type" value="Genomic_DNA"/>
</dbReference>
<evidence type="ECO:0000256" key="2">
    <source>
        <dbReference type="PROSITE-ProRule" id="PRU00473"/>
    </source>
</evidence>
<evidence type="ECO:0000256" key="1">
    <source>
        <dbReference type="ARBA" id="ARBA00022729"/>
    </source>
</evidence>
<dbReference type="GO" id="GO:0007155">
    <property type="term" value="P:cell adhesion"/>
    <property type="evidence" value="ECO:0007669"/>
    <property type="project" value="InterPro"/>
</dbReference>
<dbReference type="InterPro" id="IPR003367">
    <property type="entry name" value="Thrombospondin_3-like_rpt"/>
</dbReference>
<dbReference type="STRING" id="394096.DB31_3322"/>
<protein>
    <submittedName>
        <fullName evidence="5">OmpA domain protein</fullName>
    </submittedName>
</protein>
<dbReference type="SUPFAM" id="SSF103088">
    <property type="entry name" value="OmpA-like"/>
    <property type="match status" value="1"/>
</dbReference>
<feature type="region of interest" description="Disordered" evidence="3">
    <location>
        <begin position="451"/>
        <end position="518"/>
    </location>
</feature>
<dbReference type="GO" id="GO:0005509">
    <property type="term" value="F:calcium ion binding"/>
    <property type="evidence" value="ECO:0007669"/>
    <property type="project" value="InterPro"/>
</dbReference>
<comment type="caution">
    <text evidence="5">The sequence shown here is derived from an EMBL/GenBank/DDBJ whole genome shotgun (WGS) entry which is preliminary data.</text>
</comment>
<dbReference type="PANTHER" id="PTHR30329:SF21">
    <property type="entry name" value="LIPOPROTEIN YIAD-RELATED"/>
    <property type="match status" value="1"/>
</dbReference>
<dbReference type="InterPro" id="IPR050330">
    <property type="entry name" value="Bact_OuterMem_StrucFunc"/>
</dbReference>
<dbReference type="Proteomes" id="UP000028725">
    <property type="component" value="Unassembled WGS sequence"/>
</dbReference>
<sequence>MGGMGPWEKFPDQLNAGRDSPIAHTCEYHLSGNPIHRGIRYHCQEAGFEHPLSDHVAGNTLSSRDLAARSCMQQSRLARTVYGIAIILASSMAFAQEPERLVGFELERLDVNPAATGSLVQGTGELMPTGDYRFSAISHYQHNPLMFSRRGQVLPIVGSRTTLLLAAAYAPFSWLEMGVQLPLVAFQTGADLKEEGIDRLSSFGLGTPLVSARMRLFSQLDGALGDLALEMGVGAPVGGSHGLTRDAGPRYAPRLMIGRRFGWFRVALDSRMVVRPEIKPYADREFVRGPMGNEAQVGLVLATVGQRMRWELDVRGTVPLVEQPSSVELLLGPRYLVNPAVEVFALAGVGGGSAPGIPLFRVMLGAAFGKVIPPRLSDESAVNCSPALDHTVEECPDLDEDEDGVPNGVDQCDDEAGPADRLGCPRKDSDNDGIEDKLDACPEVLGVAAWQGCPMPDQDKDGIEDERDVCPSEPGPEKSRGCPLKDRDQDGVEDDVDQCPDLAGPEERQGCPESDLDKDNIANVLDTCAKEAGPESNQGCPAHEVPRVKLTRKQIELTEKILFIPGQPRIRPESFEVLRWVSKVILEHPDLPMIVVGAHTDDRGNALDNLRLTQGRADAVREFLIERGVAPERLQAKGYGQERPVASNATSIGRENNRRIEFTIVISQ</sequence>
<feature type="domain" description="OmpA-like" evidence="4">
    <location>
        <begin position="550"/>
        <end position="668"/>
    </location>
</feature>
<proteinExistence type="predicted"/>